<name>A0A2I2FCT4_ASPCN</name>
<proteinExistence type="predicted"/>
<organism evidence="1 2">
    <name type="scientific">Aspergillus candidus</name>
    <dbReference type="NCBI Taxonomy" id="41067"/>
    <lineage>
        <taxon>Eukaryota</taxon>
        <taxon>Fungi</taxon>
        <taxon>Dikarya</taxon>
        <taxon>Ascomycota</taxon>
        <taxon>Pezizomycotina</taxon>
        <taxon>Eurotiomycetes</taxon>
        <taxon>Eurotiomycetidae</taxon>
        <taxon>Eurotiales</taxon>
        <taxon>Aspergillaceae</taxon>
        <taxon>Aspergillus</taxon>
        <taxon>Aspergillus subgen. Circumdati</taxon>
    </lineage>
</organism>
<evidence type="ECO:0000313" key="1">
    <source>
        <dbReference type="EMBL" id="PLB38445.1"/>
    </source>
</evidence>
<gene>
    <name evidence="1" type="ORF">BDW47DRAFT_104858</name>
</gene>
<keyword evidence="2" id="KW-1185">Reference proteome</keyword>
<evidence type="ECO:0000313" key="2">
    <source>
        <dbReference type="Proteomes" id="UP000234585"/>
    </source>
</evidence>
<reference evidence="1 2" key="1">
    <citation type="submission" date="2017-12" db="EMBL/GenBank/DDBJ databases">
        <authorList>
            <consortium name="DOE Joint Genome Institute"/>
            <person name="Haridas S."/>
            <person name="Kjaerbolling I."/>
            <person name="Vesth T.C."/>
            <person name="Frisvad J.C."/>
            <person name="Nybo J.L."/>
            <person name="Theobald S."/>
            <person name="Kuo A."/>
            <person name="Bowyer P."/>
            <person name="Matsuda Y."/>
            <person name="Mondo S."/>
            <person name="Lyhne E.K."/>
            <person name="Kogle M.E."/>
            <person name="Clum A."/>
            <person name="Lipzen A."/>
            <person name="Salamov A."/>
            <person name="Ngan C.Y."/>
            <person name="Daum C."/>
            <person name="Chiniquy J."/>
            <person name="Barry K."/>
            <person name="LaButti K."/>
            <person name="Simmons B.A."/>
            <person name="Magnuson J.K."/>
            <person name="Mortensen U.H."/>
            <person name="Larsen T.O."/>
            <person name="Grigoriev I.V."/>
            <person name="Baker S.E."/>
            <person name="Andersen M.R."/>
            <person name="Nordberg H.P."/>
            <person name="Cantor M.N."/>
            <person name="Hua S.X."/>
        </authorList>
    </citation>
    <scope>NUCLEOTIDE SEQUENCE [LARGE SCALE GENOMIC DNA]</scope>
    <source>
        <strain evidence="1 2">CBS 102.13</strain>
    </source>
</reference>
<dbReference type="AlphaFoldDB" id="A0A2I2FCT4"/>
<dbReference type="Proteomes" id="UP000234585">
    <property type="component" value="Unassembled WGS sequence"/>
</dbReference>
<protein>
    <submittedName>
        <fullName evidence="1">Uncharacterized protein</fullName>
    </submittedName>
</protein>
<dbReference type="RefSeq" id="XP_024672457.1">
    <property type="nucleotide sequence ID" value="XM_024812426.1"/>
</dbReference>
<dbReference type="GeneID" id="36519586"/>
<dbReference type="EMBL" id="KZ559135">
    <property type="protein sequence ID" value="PLB38445.1"/>
    <property type="molecule type" value="Genomic_DNA"/>
</dbReference>
<sequence length="105" mass="11217">MPLRQWSRPVPRGSAVVASGPQLLVPVRSAVGSTPRETAMDADKADECIINKLANGPFCINNHNSSICTRIVGALSVTKVLAPVLQEEHGLHLPEQAGIKREELG</sequence>
<accession>A0A2I2FCT4</accession>